<dbReference type="OrthoDB" id="1118217at2"/>
<dbReference type="Proteomes" id="UP000198432">
    <property type="component" value="Unassembled WGS sequence"/>
</dbReference>
<keyword evidence="3" id="KW-1185">Reference proteome</keyword>
<dbReference type="GO" id="GO:0016209">
    <property type="term" value="F:antioxidant activity"/>
    <property type="evidence" value="ECO:0007669"/>
    <property type="project" value="InterPro"/>
</dbReference>
<feature type="domain" description="Thioredoxin" evidence="1">
    <location>
        <begin position="48"/>
        <end position="193"/>
    </location>
</feature>
<proteinExistence type="predicted"/>
<dbReference type="EMBL" id="FZOQ01000017">
    <property type="protein sequence ID" value="SNS91877.1"/>
    <property type="molecule type" value="Genomic_DNA"/>
</dbReference>
<dbReference type="RefSeq" id="WP_089320463.1">
    <property type="nucleotide sequence ID" value="NZ_FZOQ01000017.1"/>
</dbReference>
<dbReference type="SUPFAM" id="SSF52833">
    <property type="entry name" value="Thioredoxin-like"/>
    <property type="match status" value="1"/>
</dbReference>
<evidence type="ECO:0000313" key="2">
    <source>
        <dbReference type="EMBL" id="SNS91877.1"/>
    </source>
</evidence>
<reference evidence="3" key="1">
    <citation type="submission" date="2017-06" db="EMBL/GenBank/DDBJ databases">
        <authorList>
            <person name="Varghese N."/>
            <person name="Submissions S."/>
        </authorList>
    </citation>
    <scope>NUCLEOTIDE SEQUENCE [LARGE SCALE GENOMIC DNA]</scope>
    <source>
        <strain evidence="3">NKM1</strain>
    </source>
</reference>
<dbReference type="InterPro" id="IPR050553">
    <property type="entry name" value="Thioredoxin_ResA/DsbE_sf"/>
</dbReference>
<protein>
    <submittedName>
        <fullName evidence="2">AhpC/TSA family protein</fullName>
    </submittedName>
</protein>
<dbReference type="InterPro" id="IPR000866">
    <property type="entry name" value="AhpC/TSA"/>
</dbReference>
<name>A0A239IE97_9BACT</name>
<dbReference type="InterPro" id="IPR013766">
    <property type="entry name" value="Thioredoxin_domain"/>
</dbReference>
<dbReference type="Gene3D" id="3.40.30.10">
    <property type="entry name" value="Glutaredoxin"/>
    <property type="match status" value="1"/>
</dbReference>
<evidence type="ECO:0000259" key="1">
    <source>
        <dbReference type="PROSITE" id="PS51352"/>
    </source>
</evidence>
<gene>
    <name evidence="2" type="ORF">SAMN06296052_11712</name>
</gene>
<dbReference type="PANTHER" id="PTHR42852">
    <property type="entry name" value="THIOL:DISULFIDE INTERCHANGE PROTEIN DSBE"/>
    <property type="match status" value="1"/>
</dbReference>
<sequence>MTITLKKCLPGLLLPIIFLLLALLLQLLPGFILSVASAQDRLVNEEGLFLGQSLPDVNIPHLLNHPAPTARLSDFKGKLLLLNFWATWCSTSRGSIPRLEDLQNRFGDQLQVLLVSKEDRAKVQAYYKSREKEGKTSRWLPTAVEDTHLSELFPYHLVPHVVWISPGGKVMAITSEYHVTPENVRQALKTGTLSVPVKKDISLQSPLFADRDLPAGNLVHFSVLLKGKIDGLPSGTRLRKKGDTVVGRVMTNKPLLDLYETVALHQIPSYNQNRLVLEARNLAALLPEKSDLSHAEWKRQHLYSYDQIGPVSEAEGMYGRMLSDLNQYSGFHGTIEKRPLTCLVLKLSGSPRKIKTKGGPQISTLYQPGPKRMRNAPLSFLVNQLLSEEGISYPVLDETGYSDPVDLDISSDLADLPALRRELQRYNLELVEEQRNIYVLVIRDRQDTPPQ</sequence>
<dbReference type="CDD" id="cd02966">
    <property type="entry name" value="TlpA_like_family"/>
    <property type="match status" value="1"/>
</dbReference>
<dbReference type="AlphaFoldDB" id="A0A239IE97"/>
<dbReference type="PROSITE" id="PS51352">
    <property type="entry name" value="THIOREDOXIN_2"/>
    <property type="match status" value="1"/>
</dbReference>
<evidence type="ECO:0000313" key="3">
    <source>
        <dbReference type="Proteomes" id="UP000198432"/>
    </source>
</evidence>
<dbReference type="PANTHER" id="PTHR42852:SF13">
    <property type="entry name" value="PROTEIN DIPZ"/>
    <property type="match status" value="1"/>
</dbReference>
<dbReference type="GO" id="GO:0016491">
    <property type="term" value="F:oxidoreductase activity"/>
    <property type="evidence" value="ECO:0007669"/>
    <property type="project" value="InterPro"/>
</dbReference>
<accession>A0A239IE97</accession>
<organism evidence="2 3">
    <name type="scientific">Pontibacter ummariensis</name>
    <dbReference type="NCBI Taxonomy" id="1610492"/>
    <lineage>
        <taxon>Bacteria</taxon>
        <taxon>Pseudomonadati</taxon>
        <taxon>Bacteroidota</taxon>
        <taxon>Cytophagia</taxon>
        <taxon>Cytophagales</taxon>
        <taxon>Hymenobacteraceae</taxon>
        <taxon>Pontibacter</taxon>
    </lineage>
</organism>
<dbReference type="InterPro" id="IPR036249">
    <property type="entry name" value="Thioredoxin-like_sf"/>
</dbReference>
<dbReference type="Pfam" id="PF00578">
    <property type="entry name" value="AhpC-TSA"/>
    <property type="match status" value="1"/>
</dbReference>